<keyword evidence="2" id="KW-1185">Reference proteome</keyword>
<accession>H6QSZ1</accession>
<protein>
    <submittedName>
        <fullName evidence="1">Uncharacterized protein</fullName>
    </submittedName>
</protein>
<dbReference type="RefSeq" id="XP_003889376.1">
    <property type="nucleotide sequence ID" value="XM_003889327.1"/>
</dbReference>
<dbReference type="KEGG" id="pgr:PGTG_21961"/>
<dbReference type="AlphaFoldDB" id="H6QSZ1"/>
<reference evidence="2" key="1">
    <citation type="journal article" date="2011" name="Proc. Natl. Acad. Sci. U.S.A.">
        <title>Obligate biotrophy features unraveled by the genomic analysis of rust fungi.</title>
        <authorList>
            <person name="Duplessis S."/>
            <person name="Cuomo C.A."/>
            <person name="Lin Y.-C."/>
            <person name="Aerts A."/>
            <person name="Tisserant E."/>
            <person name="Veneault-Fourrey C."/>
            <person name="Joly D.L."/>
            <person name="Hacquard S."/>
            <person name="Amselem J."/>
            <person name="Cantarel B.L."/>
            <person name="Chiu R."/>
            <person name="Coutinho P.M."/>
            <person name="Feau N."/>
            <person name="Field M."/>
            <person name="Frey P."/>
            <person name="Gelhaye E."/>
            <person name="Goldberg J."/>
            <person name="Grabherr M.G."/>
            <person name="Kodira C.D."/>
            <person name="Kohler A."/>
            <person name="Kuees U."/>
            <person name="Lindquist E.A."/>
            <person name="Lucas S.M."/>
            <person name="Mago R."/>
            <person name="Mauceli E."/>
            <person name="Morin E."/>
            <person name="Murat C."/>
            <person name="Pangilinan J.L."/>
            <person name="Park R."/>
            <person name="Pearson M."/>
            <person name="Quesneville H."/>
            <person name="Rouhier N."/>
            <person name="Sakthikumar S."/>
            <person name="Salamov A.A."/>
            <person name="Schmutz J."/>
            <person name="Selles B."/>
            <person name="Shapiro H."/>
            <person name="Tanguay P."/>
            <person name="Tuskan G.A."/>
            <person name="Henrissat B."/>
            <person name="Van de Peer Y."/>
            <person name="Rouze P."/>
            <person name="Ellis J.G."/>
            <person name="Dodds P.N."/>
            <person name="Schein J.E."/>
            <person name="Zhong S."/>
            <person name="Hamelin R.C."/>
            <person name="Grigoriev I.V."/>
            <person name="Szabo L.J."/>
            <person name="Martin F."/>
        </authorList>
    </citation>
    <scope>NUCLEOTIDE SEQUENCE [LARGE SCALE GENOMIC DNA]</scope>
    <source>
        <strain evidence="2">CRL 75-36-700-3 / race SCCL</strain>
    </source>
</reference>
<dbReference type="EMBL" id="DS178302">
    <property type="protein sequence ID" value="EHS63945.1"/>
    <property type="molecule type" value="Genomic_DNA"/>
</dbReference>
<organism evidence="1 2">
    <name type="scientific">Puccinia graminis f. sp. tritici (strain CRL 75-36-700-3 / race SCCL)</name>
    <name type="common">Black stem rust fungus</name>
    <dbReference type="NCBI Taxonomy" id="418459"/>
    <lineage>
        <taxon>Eukaryota</taxon>
        <taxon>Fungi</taxon>
        <taxon>Dikarya</taxon>
        <taxon>Basidiomycota</taxon>
        <taxon>Pucciniomycotina</taxon>
        <taxon>Pucciniomycetes</taxon>
        <taxon>Pucciniales</taxon>
        <taxon>Pucciniaceae</taxon>
        <taxon>Puccinia</taxon>
    </lineage>
</organism>
<evidence type="ECO:0000313" key="2">
    <source>
        <dbReference type="Proteomes" id="UP000008783"/>
    </source>
</evidence>
<dbReference type="OrthoDB" id="73076at2759"/>
<dbReference type="Proteomes" id="UP000008783">
    <property type="component" value="Unassembled WGS sequence"/>
</dbReference>
<dbReference type="InParanoid" id="H6QSZ1"/>
<evidence type="ECO:0000313" key="1">
    <source>
        <dbReference type="EMBL" id="EHS63945.1"/>
    </source>
</evidence>
<name>H6QSZ1_PUCGT</name>
<dbReference type="HOGENOM" id="CLU_1504168_0_0_1"/>
<dbReference type="GeneID" id="13540690"/>
<gene>
    <name evidence="1" type="ORF">PGTG_21961</name>
</gene>
<proteinExistence type="predicted"/>
<sequence length="179" mass="20150">MVCDQCLLLKKENSLKKVPNTEYATGATVKYISGTLMKQDLFHNKLKLHEELQYLNTLLEKHSRTADIDFWTTLSVHAKHGLFDNMDVFKGLVEAVAVRAERKAAGKALNGMQFNEYFDSFVTTMAAMSPATANHFRDTFAGRSLCSMRHQRQKNGGQIEDGIVLSNFERVAGYIKNLG</sequence>
<dbReference type="VEuPathDB" id="FungiDB:PGTG_21961"/>